<accession>A0AAD2EAM4</accession>
<name>A0AAD2EAM4_9LAMI</name>
<keyword evidence="2" id="KW-1185">Reference proteome</keyword>
<dbReference type="Proteomes" id="UP000834106">
    <property type="component" value="Chromosome 20"/>
</dbReference>
<evidence type="ECO:0000313" key="2">
    <source>
        <dbReference type="Proteomes" id="UP000834106"/>
    </source>
</evidence>
<proteinExistence type="predicted"/>
<organism evidence="1 2">
    <name type="scientific">Fraxinus pennsylvanica</name>
    <dbReference type="NCBI Taxonomy" id="56036"/>
    <lineage>
        <taxon>Eukaryota</taxon>
        <taxon>Viridiplantae</taxon>
        <taxon>Streptophyta</taxon>
        <taxon>Embryophyta</taxon>
        <taxon>Tracheophyta</taxon>
        <taxon>Spermatophyta</taxon>
        <taxon>Magnoliopsida</taxon>
        <taxon>eudicotyledons</taxon>
        <taxon>Gunneridae</taxon>
        <taxon>Pentapetalae</taxon>
        <taxon>asterids</taxon>
        <taxon>lamiids</taxon>
        <taxon>Lamiales</taxon>
        <taxon>Oleaceae</taxon>
        <taxon>Oleeae</taxon>
        <taxon>Fraxinus</taxon>
    </lineage>
</organism>
<protein>
    <submittedName>
        <fullName evidence="1">Uncharacterized protein</fullName>
    </submittedName>
</protein>
<dbReference type="AlphaFoldDB" id="A0AAD2EAM4"/>
<evidence type="ECO:0000313" key="1">
    <source>
        <dbReference type="EMBL" id="CAI9783579.1"/>
    </source>
</evidence>
<gene>
    <name evidence="1" type="ORF">FPE_LOCUS31100</name>
</gene>
<reference evidence="1" key="1">
    <citation type="submission" date="2023-05" db="EMBL/GenBank/DDBJ databases">
        <authorList>
            <person name="Huff M."/>
        </authorList>
    </citation>
    <scope>NUCLEOTIDE SEQUENCE</scope>
</reference>
<dbReference type="EMBL" id="OU503055">
    <property type="protein sequence ID" value="CAI9783579.1"/>
    <property type="molecule type" value="Genomic_DNA"/>
</dbReference>
<sequence length="111" mass="12437">MMKSTRICWNIMSHTTQASLQLNYSLVLHYQYLRNTVCSVAARLQLFGCYMLYGVAGFSQISWMEMLYKTCSGKNVGGAGYVEKRNSAFSSLVMWALLTVECEKCSSDSSG</sequence>